<protein>
    <submittedName>
        <fullName evidence="1">Uncharacterized protein</fullName>
    </submittedName>
</protein>
<reference evidence="1 2" key="1">
    <citation type="submission" date="2024-11" db="EMBL/GenBank/DDBJ databases">
        <title>Chromosome-level genome assembly of the freshwater bivalve Anodonta woodiana.</title>
        <authorList>
            <person name="Chen X."/>
        </authorList>
    </citation>
    <scope>NUCLEOTIDE SEQUENCE [LARGE SCALE GENOMIC DNA]</scope>
    <source>
        <strain evidence="1">MN2024</strain>
        <tissue evidence="1">Gills</tissue>
    </source>
</reference>
<organism evidence="1 2">
    <name type="scientific">Sinanodonta woodiana</name>
    <name type="common">Chinese pond mussel</name>
    <name type="synonym">Anodonta woodiana</name>
    <dbReference type="NCBI Taxonomy" id="1069815"/>
    <lineage>
        <taxon>Eukaryota</taxon>
        <taxon>Metazoa</taxon>
        <taxon>Spiralia</taxon>
        <taxon>Lophotrochozoa</taxon>
        <taxon>Mollusca</taxon>
        <taxon>Bivalvia</taxon>
        <taxon>Autobranchia</taxon>
        <taxon>Heteroconchia</taxon>
        <taxon>Palaeoheterodonta</taxon>
        <taxon>Unionida</taxon>
        <taxon>Unionoidea</taxon>
        <taxon>Unionidae</taxon>
        <taxon>Unioninae</taxon>
        <taxon>Sinanodonta</taxon>
    </lineage>
</organism>
<dbReference type="Proteomes" id="UP001634394">
    <property type="component" value="Unassembled WGS sequence"/>
</dbReference>
<evidence type="ECO:0000313" key="2">
    <source>
        <dbReference type="Proteomes" id="UP001634394"/>
    </source>
</evidence>
<dbReference type="AlphaFoldDB" id="A0ABD3VIS2"/>
<proteinExistence type="predicted"/>
<comment type="caution">
    <text evidence="1">The sequence shown here is derived from an EMBL/GenBank/DDBJ whole genome shotgun (WGS) entry which is preliminary data.</text>
</comment>
<sequence length="101" mass="11187">KAASDNPTWNIDLQAGLHIIKLSNTWSAKPNSRDKKLIDPRSSSTADLVSCLIDIQPKYFRISNVEPQFGDVISAEDMIRISVAVTGQQDFQVTRSVVTKV</sequence>
<evidence type="ECO:0000313" key="1">
    <source>
        <dbReference type="EMBL" id="KAL3861482.1"/>
    </source>
</evidence>
<accession>A0ABD3VIS2</accession>
<name>A0ABD3VIS2_SINWO</name>
<feature type="non-terminal residue" evidence="1">
    <location>
        <position position="1"/>
    </location>
</feature>
<keyword evidence="2" id="KW-1185">Reference proteome</keyword>
<dbReference type="EMBL" id="JBJQND010000011">
    <property type="protein sequence ID" value="KAL3861482.1"/>
    <property type="molecule type" value="Genomic_DNA"/>
</dbReference>
<gene>
    <name evidence="1" type="ORF">ACJMK2_007515</name>
</gene>